<evidence type="ECO:0000256" key="1">
    <source>
        <dbReference type="SAM" id="MobiDB-lite"/>
    </source>
</evidence>
<reference evidence="4" key="1">
    <citation type="submission" date="2016-03" db="EMBL/GenBank/DDBJ databases">
        <authorList>
            <person name="Devillers Hugo."/>
        </authorList>
    </citation>
    <scope>NUCLEOTIDE SEQUENCE [LARGE SCALE GENOMIC DNA]</scope>
</reference>
<dbReference type="Proteomes" id="UP000189911">
    <property type="component" value="Chromosome C"/>
</dbReference>
<dbReference type="EMBL" id="LT598446">
    <property type="protein sequence ID" value="SCU84113.1"/>
    <property type="molecule type" value="Genomic_DNA"/>
</dbReference>
<dbReference type="AlphaFoldDB" id="A0A1G4J3M0"/>
<proteinExistence type="predicted"/>
<feature type="domain" description="Methyltransferase type 11" evidence="2">
    <location>
        <begin position="47"/>
        <end position="153"/>
    </location>
</feature>
<evidence type="ECO:0000259" key="2">
    <source>
        <dbReference type="Pfam" id="PF08241"/>
    </source>
</evidence>
<evidence type="ECO:0000313" key="3">
    <source>
        <dbReference type="EMBL" id="SCU84113.1"/>
    </source>
</evidence>
<protein>
    <submittedName>
        <fullName evidence="3">LANO_0C00452g1_1</fullName>
    </submittedName>
</protein>
<dbReference type="GO" id="GO:0008757">
    <property type="term" value="F:S-adenosylmethionine-dependent methyltransferase activity"/>
    <property type="evidence" value="ECO:0007669"/>
    <property type="project" value="InterPro"/>
</dbReference>
<dbReference type="PANTHER" id="PTHR43591">
    <property type="entry name" value="METHYLTRANSFERASE"/>
    <property type="match status" value="1"/>
</dbReference>
<keyword evidence="4" id="KW-1185">Reference proteome</keyword>
<dbReference type="SUPFAM" id="SSF53335">
    <property type="entry name" value="S-adenosyl-L-methionine-dependent methyltransferases"/>
    <property type="match status" value="1"/>
</dbReference>
<feature type="region of interest" description="Disordered" evidence="1">
    <location>
        <begin position="1"/>
        <end position="24"/>
    </location>
</feature>
<dbReference type="InterPro" id="IPR013216">
    <property type="entry name" value="Methyltransf_11"/>
</dbReference>
<accession>A0A1G4J3M0</accession>
<evidence type="ECO:0000313" key="4">
    <source>
        <dbReference type="Proteomes" id="UP000189911"/>
    </source>
</evidence>
<sequence>MSNSDGWGKHAGAYRSNTKSGPPRDSVRAILAKIDSLLPFEEATSILDNGCGTGIGIEVLIEEYSDRFLNLPRIVAADLSPGMVEAVKQTKTSNESSKLWKKVEFGVWSVDDMSAVSDNSFSHIIASLVMFFSSKPEAAFKEAYRVLAPNGVIGMTSFKENEWMKLLNVAKKVRTDAKEAPGLPATWASEGWIRTSFEKARFRDIEVKELNVHVELNETRPFAEFCVRSDNPVMSSVFENFTEQEKDLAVHLIIDHLDEKYPQRPAKMPGVLLVSSARK</sequence>
<organism evidence="3 4">
    <name type="scientific">Lachancea nothofagi CBS 11611</name>
    <dbReference type="NCBI Taxonomy" id="1266666"/>
    <lineage>
        <taxon>Eukaryota</taxon>
        <taxon>Fungi</taxon>
        <taxon>Dikarya</taxon>
        <taxon>Ascomycota</taxon>
        <taxon>Saccharomycotina</taxon>
        <taxon>Saccharomycetes</taxon>
        <taxon>Saccharomycetales</taxon>
        <taxon>Saccharomycetaceae</taxon>
        <taxon>Lachancea</taxon>
    </lineage>
</organism>
<dbReference type="CDD" id="cd02440">
    <property type="entry name" value="AdoMet_MTases"/>
    <property type="match status" value="1"/>
</dbReference>
<dbReference type="OrthoDB" id="2013972at2759"/>
<dbReference type="Pfam" id="PF08241">
    <property type="entry name" value="Methyltransf_11"/>
    <property type="match status" value="1"/>
</dbReference>
<name>A0A1G4J3M0_9SACH</name>
<dbReference type="InterPro" id="IPR029063">
    <property type="entry name" value="SAM-dependent_MTases_sf"/>
</dbReference>
<dbReference type="Gene3D" id="3.40.50.150">
    <property type="entry name" value="Vaccinia Virus protein VP39"/>
    <property type="match status" value="1"/>
</dbReference>
<gene>
    <name evidence="3" type="ORF">LANO_0C00452G</name>
</gene>